<sequence>EEYNAPFYLDIIILNPISIDRYELNIVDFEFNIYNHFTIVQNQSISLKKYSTHSNEYHIEINCRNATLIDYNFTSNPTEFYNTQSITLPLNNISIEVYANDSLIEKIGIVQISADNGIFLPQNCNISISDGVGYAMLQNEKEYKLTFADDLYYSNIETTCIQSNNICQLKTLAYTIIEITLLDINQSIITSILNATINGIQYNKQQNGLYTFKQENSEQYLIEINDSDINYQSYSEQIIGVANNTINQINITIQNFTNLFVILKDNQNGDYTQQFPIVFNQEQIQTFYQNSYYYRFTDLQVLSGLLTVDFSGYIPISKTLTIRQNEANYVELNFYLNTVITIRLIDRFSTQLSTSQFQLSLLNSNVPVTIDIQGDIYIITNSSTNILNSAMQLIITDQTGQRVNYDQNYYFSMNTIKTYSILYNLNTIVKLQFYQNNVVTQKPGNVQLFLDNNQLSYDPILKQFQLVNSSQNIIPASMFLTTTDFSGYYINYSQTQTIQRYTNDIIIKIELLINTKFTLRFTNNGIQLNVLFDAVQVSRYSILRNLDGTYTCTNTTQNSATTNYNTLIVQDSTLKYINLNYNIKITSFQIFSLTIEIALNTQIQIQLKSASGELLSIDEGFIVKINNRICDYQTESTRFHFINTSSYPLQSAFLHVEDPTGYRVILDQSLIFTKFRNTNLITLTYQINTVINVKIVDSENNQLDCTNYIMNLDYYSPNSIQQQQFTFVNSSQNKIKSLMQITLQDPAMLKIDLKVDQLIQLNQVQEITLQLINNTIIIVVLEQNGQQIQEQLDIMINSSYLQYSDQKYIYKNSSNIQATEYLHVIDSLFKYINQIQPINVTFNVNNSIKINLATNTVLKIHFINAGIQLNDTQIHVSVNNKQILSNNGEYIVSNSTELLLEDSMFIRVTDYSGLLVQFEEEIKLNLFTINEQTLEIPTNTIVDLTLSNDYDSQVTDYSLSCYDVVVQNLQIVNSSSNIIGSQISCQFVSQTFISENYTFQINLYSSNNITLNIKLNTVLNIAVFDQRGNPFLNEIQIYVDDVLISAEIYQNTAQIINITTINITSEMKIQIKDQQKYMIPQSFVQNVALFQINNISVSFYLNTVLQIQIFYSDEQYSGDVNLTINDVQQPQTENNTFVIQNSSSIPLQEQVHIKAVSNWFTTIDKTINITVNSYNSVQLELEPSGVEIHFIINKTNSTCFLKQYQLNIYRNDSIQSVLASFDYSQCTVDIFVALEDYQSNLLTYMFFADLLKGAEGTISALTIYVNFEDICQAMTK</sequence>
<dbReference type="EMBL" id="GDID01006133">
    <property type="protein sequence ID" value="JAP90473.1"/>
    <property type="molecule type" value="Transcribed_RNA"/>
</dbReference>
<gene>
    <name evidence="1" type="ORF">TPC1_30032</name>
</gene>
<organism evidence="1">
    <name type="scientific">Trepomonas sp. PC1</name>
    <dbReference type="NCBI Taxonomy" id="1076344"/>
    <lineage>
        <taxon>Eukaryota</taxon>
        <taxon>Metamonada</taxon>
        <taxon>Diplomonadida</taxon>
        <taxon>Hexamitidae</taxon>
        <taxon>Hexamitinae</taxon>
        <taxon>Trepomonas</taxon>
    </lineage>
</organism>
<proteinExistence type="predicted"/>
<protein>
    <submittedName>
        <fullName evidence="1">Uncharacterized protein</fullName>
    </submittedName>
</protein>
<evidence type="ECO:0000313" key="1">
    <source>
        <dbReference type="EMBL" id="JAP90473.1"/>
    </source>
</evidence>
<dbReference type="AlphaFoldDB" id="A0A146K0Q9"/>
<reference evidence="1" key="1">
    <citation type="submission" date="2015-07" db="EMBL/GenBank/DDBJ databases">
        <title>Adaptation to a free-living lifestyle via gene acquisitions in the diplomonad Trepomonas sp. PC1.</title>
        <authorList>
            <person name="Xu F."/>
            <person name="Jerlstrom-Hultqvist J."/>
            <person name="Kolisko M."/>
            <person name="Simpson A.G.B."/>
            <person name="Roger A.J."/>
            <person name="Svard S.G."/>
            <person name="Andersson J.O."/>
        </authorList>
    </citation>
    <scope>NUCLEOTIDE SEQUENCE</scope>
    <source>
        <strain evidence="1">PC1</strain>
    </source>
</reference>
<name>A0A146K0Q9_9EUKA</name>
<accession>A0A146K0Q9</accession>
<feature type="non-terminal residue" evidence="1">
    <location>
        <position position="1"/>
    </location>
</feature>